<dbReference type="Proteomes" id="UP000530268">
    <property type="component" value="Unassembled WGS sequence"/>
</dbReference>
<dbReference type="AlphaFoldDB" id="A0A7W6E8P1"/>
<gene>
    <name evidence="1" type="ORF">GGR95_003157</name>
</gene>
<accession>A0A7W6E8P1</accession>
<evidence type="ECO:0000313" key="2">
    <source>
        <dbReference type="Proteomes" id="UP000530268"/>
    </source>
</evidence>
<dbReference type="EMBL" id="JACIEI010000015">
    <property type="protein sequence ID" value="MBB3995501.1"/>
    <property type="molecule type" value="Genomic_DNA"/>
</dbReference>
<keyword evidence="2" id="KW-1185">Reference proteome</keyword>
<name>A0A7W6E8P1_9RHOB</name>
<protein>
    <submittedName>
        <fullName evidence="1">Uncharacterized protein</fullName>
    </submittedName>
</protein>
<proteinExistence type="predicted"/>
<reference evidence="1 2" key="1">
    <citation type="submission" date="2020-08" db="EMBL/GenBank/DDBJ databases">
        <title>Genomic Encyclopedia of Type Strains, Phase IV (KMG-IV): sequencing the most valuable type-strain genomes for metagenomic binning, comparative biology and taxonomic classification.</title>
        <authorList>
            <person name="Goeker M."/>
        </authorList>
    </citation>
    <scope>NUCLEOTIDE SEQUENCE [LARGE SCALE GENOMIC DNA]</scope>
    <source>
        <strain evidence="1 2">DSM 102234</strain>
    </source>
</reference>
<evidence type="ECO:0000313" key="1">
    <source>
        <dbReference type="EMBL" id="MBB3995501.1"/>
    </source>
</evidence>
<comment type="caution">
    <text evidence="1">The sequence shown here is derived from an EMBL/GenBank/DDBJ whole genome shotgun (WGS) entry which is preliminary data.</text>
</comment>
<organism evidence="1 2">
    <name type="scientific">Sulfitobacter undariae</name>
    <dbReference type="NCBI Taxonomy" id="1563671"/>
    <lineage>
        <taxon>Bacteria</taxon>
        <taxon>Pseudomonadati</taxon>
        <taxon>Pseudomonadota</taxon>
        <taxon>Alphaproteobacteria</taxon>
        <taxon>Rhodobacterales</taxon>
        <taxon>Roseobacteraceae</taxon>
        <taxon>Sulfitobacter</taxon>
    </lineage>
</organism>
<sequence length="50" mass="5866">MQRSLSAHSRPWRAAQHGGFGLLRLEWPPLQFWHRTFADAAKVQFPPYMS</sequence>